<evidence type="ECO:0000313" key="4">
    <source>
        <dbReference type="EMBL" id="VDL74252.1"/>
    </source>
</evidence>
<dbReference type="CDD" id="cd00070">
    <property type="entry name" value="GLECT"/>
    <property type="match status" value="1"/>
</dbReference>
<name>A0A0N4Y464_NIPBR</name>
<dbReference type="InterPro" id="IPR013320">
    <property type="entry name" value="ConA-like_dom_sf"/>
</dbReference>
<sequence>MIGAGVGAASVTLFNPDTPAEVIVPGFTNGKRFLVVIVPTEGASRFAINFRTQGDLALHFNPRFDENTVVCNSTHNDYWQQEQRTSLPLKHGRVYTLEFVAQYGHIQIHLNGAPFMEFAERLPGSEIHAIEVTGDVHVHSAHVE</sequence>
<reference evidence="4 5" key="2">
    <citation type="submission" date="2018-11" db="EMBL/GenBank/DDBJ databases">
        <authorList>
            <consortium name="Pathogen Informatics"/>
        </authorList>
    </citation>
    <scope>NUCLEOTIDE SEQUENCE [LARGE SCALE GENOMIC DNA]</scope>
</reference>
<proteinExistence type="predicted"/>
<gene>
    <name evidence="4" type="ORF">NBR_LOCUS10663</name>
</gene>
<dbReference type="STRING" id="27835.A0A0N4Y464"/>
<dbReference type="PROSITE" id="PS51304">
    <property type="entry name" value="GALECTIN"/>
    <property type="match status" value="1"/>
</dbReference>
<accession>A0A0N4Y464</accession>
<protein>
    <recommendedName>
        <fullName evidence="2">Galectin</fullName>
    </recommendedName>
</protein>
<dbReference type="AlphaFoldDB" id="A0A0N4Y464"/>
<dbReference type="GO" id="GO:0030246">
    <property type="term" value="F:carbohydrate binding"/>
    <property type="evidence" value="ECO:0007669"/>
    <property type="project" value="UniProtKB-UniRule"/>
</dbReference>
<dbReference type="SMART" id="SM00908">
    <property type="entry name" value="Gal-bind_lectin"/>
    <property type="match status" value="1"/>
</dbReference>
<dbReference type="Gene3D" id="2.60.120.200">
    <property type="match status" value="1"/>
</dbReference>
<dbReference type="SUPFAM" id="SSF49899">
    <property type="entry name" value="Concanavalin A-like lectins/glucanases"/>
    <property type="match status" value="1"/>
</dbReference>
<dbReference type="OMA" id="NADASHF"/>
<reference evidence="6" key="1">
    <citation type="submission" date="2017-02" db="UniProtKB">
        <authorList>
            <consortium name="WormBaseParasite"/>
        </authorList>
    </citation>
    <scope>IDENTIFICATION</scope>
</reference>
<evidence type="ECO:0000313" key="6">
    <source>
        <dbReference type="WBParaSite" id="NBR_0001066201-mRNA-1"/>
    </source>
</evidence>
<dbReference type="PANTHER" id="PTHR11346">
    <property type="entry name" value="GALECTIN"/>
    <property type="match status" value="1"/>
</dbReference>
<keyword evidence="5" id="KW-1185">Reference proteome</keyword>
<dbReference type="Proteomes" id="UP000271162">
    <property type="component" value="Unassembled WGS sequence"/>
</dbReference>
<dbReference type="InterPro" id="IPR001079">
    <property type="entry name" value="Galectin_CRD"/>
</dbReference>
<dbReference type="SMART" id="SM00276">
    <property type="entry name" value="GLECT"/>
    <property type="match status" value="1"/>
</dbReference>
<organism evidence="6">
    <name type="scientific">Nippostrongylus brasiliensis</name>
    <name type="common">Rat hookworm</name>
    <dbReference type="NCBI Taxonomy" id="27835"/>
    <lineage>
        <taxon>Eukaryota</taxon>
        <taxon>Metazoa</taxon>
        <taxon>Ecdysozoa</taxon>
        <taxon>Nematoda</taxon>
        <taxon>Chromadorea</taxon>
        <taxon>Rhabditida</taxon>
        <taxon>Rhabditina</taxon>
        <taxon>Rhabditomorpha</taxon>
        <taxon>Strongyloidea</taxon>
        <taxon>Heligmosomidae</taxon>
        <taxon>Nippostrongylus</taxon>
    </lineage>
</organism>
<feature type="domain" description="Galectin" evidence="3">
    <location>
        <begin position="19"/>
        <end position="144"/>
    </location>
</feature>
<dbReference type="Pfam" id="PF00337">
    <property type="entry name" value="Gal-bind_lectin"/>
    <property type="match status" value="1"/>
</dbReference>
<dbReference type="InterPro" id="IPR044156">
    <property type="entry name" value="Galectin-like"/>
</dbReference>
<evidence type="ECO:0000256" key="2">
    <source>
        <dbReference type="RuleBase" id="RU102079"/>
    </source>
</evidence>
<evidence type="ECO:0000313" key="5">
    <source>
        <dbReference type="Proteomes" id="UP000271162"/>
    </source>
</evidence>
<keyword evidence="1 2" id="KW-0430">Lectin</keyword>
<dbReference type="WBParaSite" id="NBR_0001066201-mRNA-1">
    <property type="protein sequence ID" value="NBR_0001066201-mRNA-1"/>
    <property type="gene ID" value="NBR_0001066201"/>
</dbReference>
<dbReference type="GO" id="GO:0016936">
    <property type="term" value="F:galactoside binding"/>
    <property type="evidence" value="ECO:0007669"/>
    <property type="project" value="TreeGrafter"/>
</dbReference>
<evidence type="ECO:0000256" key="1">
    <source>
        <dbReference type="ARBA" id="ARBA00022734"/>
    </source>
</evidence>
<evidence type="ECO:0000259" key="3">
    <source>
        <dbReference type="PROSITE" id="PS51304"/>
    </source>
</evidence>
<dbReference type="PANTHER" id="PTHR11346:SF173">
    <property type="entry name" value="GALECTIN"/>
    <property type="match status" value="1"/>
</dbReference>
<dbReference type="EMBL" id="UYSL01020362">
    <property type="protein sequence ID" value="VDL74252.1"/>
    <property type="molecule type" value="Genomic_DNA"/>
</dbReference>